<keyword evidence="1" id="KW-1133">Transmembrane helix</keyword>
<organism evidence="2 3">
    <name type="scientific">Erwinia phage EtG</name>
    <dbReference type="NCBI Taxonomy" id="2014586"/>
    <lineage>
        <taxon>Viruses</taxon>
        <taxon>Duplodnaviria</taxon>
        <taxon>Heunggongvirae</taxon>
        <taxon>Uroviricota</taxon>
        <taxon>Caudoviricetes</taxon>
        <taxon>Peduoviridae</taxon>
        <taxon>Eganvirus</taxon>
        <taxon>Eganvirus EtG</taxon>
    </lineage>
</organism>
<proteinExistence type="predicted"/>
<keyword evidence="1" id="KW-0472">Membrane</keyword>
<evidence type="ECO:0000313" key="3">
    <source>
        <dbReference type="Proteomes" id="UP000222846"/>
    </source>
</evidence>
<keyword evidence="1" id="KW-0812">Transmembrane</keyword>
<feature type="transmembrane region" description="Helical" evidence="1">
    <location>
        <begin position="37"/>
        <end position="55"/>
    </location>
</feature>
<gene>
    <name evidence="2" type="ORF">EtG_45</name>
</gene>
<reference evidence="2" key="1">
    <citation type="submission" date="2018-01" db="EMBL/GenBank/DDBJ databases">
        <title>Complete Genome Sequence of Erwinia tracheiphila Phage EtG.</title>
        <authorList>
            <person name="Andrade-Dominguez A."/>
            <person name="Kolter R."/>
            <person name="Shapiro L.R."/>
        </authorList>
    </citation>
    <scope>NUCLEOTIDE SEQUENCE</scope>
    <source>
        <strain evidence="2">EtG</strain>
    </source>
</reference>
<dbReference type="EMBL" id="MF276773">
    <property type="protein sequence ID" value="ASD51144.1"/>
    <property type="molecule type" value="Genomic_DNA"/>
</dbReference>
<protein>
    <submittedName>
        <fullName evidence="2">Uncharacterized protein</fullName>
    </submittedName>
</protein>
<evidence type="ECO:0000256" key="1">
    <source>
        <dbReference type="SAM" id="Phobius"/>
    </source>
</evidence>
<sequence length="243" mass="26828">MDTVIAFLSLALFIAFIVGLIKPSLVRMPNRKRSSAVYLGGCLALGVIGSILWPTEKSQPVAKTDVPAVKVESATPAFEYADKTLKEYRNEPKETRHDIVKSYVGFKGVPGSSADAFYACMSEYTFTKDDNSKLGDVLGWCFNDFERDPQSLNNKINLDTFKSNFSGWDGSYRPLEKMIKASMNDDSSYKHVSTVYHLILNKDPHAVVKTTFSGTNAYGGVVKQTVAARVNVRTGEVDSILDN</sequence>
<name>A0A218M4H5_9CAUD</name>
<accession>A0A218M4H5</accession>
<feature type="transmembrane region" description="Helical" evidence="1">
    <location>
        <begin position="6"/>
        <end position="25"/>
    </location>
</feature>
<evidence type="ECO:0000313" key="2">
    <source>
        <dbReference type="EMBL" id="ASD51144.1"/>
    </source>
</evidence>
<dbReference type="Proteomes" id="UP000222846">
    <property type="component" value="Segment"/>
</dbReference>
<keyword evidence="3" id="KW-1185">Reference proteome</keyword>